<dbReference type="GO" id="GO:0008234">
    <property type="term" value="F:cysteine-type peptidase activity"/>
    <property type="evidence" value="ECO:0007669"/>
    <property type="project" value="UniProtKB-KW"/>
</dbReference>
<keyword evidence="8" id="KW-1185">Reference proteome</keyword>
<dbReference type="RefSeq" id="WP_076598575.1">
    <property type="nucleotide sequence ID" value="NZ_CP046976.1"/>
</dbReference>
<feature type="region of interest" description="Disordered" evidence="5">
    <location>
        <begin position="105"/>
        <end position="482"/>
    </location>
</feature>
<dbReference type="Proteomes" id="UP000186292">
    <property type="component" value="Unassembled WGS sequence"/>
</dbReference>
<dbReference type="AlphaFoldDB" id="A0A1N7IXA6"/>
<keyword evidence="4" id="KW-0788">Thiol protease</keyword>
<dbReference type="InterPro" id="IPR000064">
    <property type="entry name" value="NLP_P60_dom"/>
</dbReference>
<dbReference type="STRING" id="1161099.SAMN05444817_102269"/>
<evidence type="ECO:0000313" key="7">
    <source>
        <dbReference type="EMBL" id="SIS41725.1"/>
    </source>
</evidence>
<keyword evidence="3" id="KW-0378">Hydrolase</keyword>
<evidence type="ECO:0000256" key="1">
    <source>
        <dbReference type="ARBA" id="ARBA00007074"/>
    </source>
</evidence>
<evidence type="ECO:0000313" key="8">
    <source>
        <dbReference type="Proteomes" id="UP000186292"/>
    </source>
</evidence>
<proteinExistence type="inferred from homology"/>
<dbReference type="PROSITE" id="PS51935">
    <property type="entry name" value="NLPC_P60"/>
    <property type="match status" value="1"/>
</dbReference>
<dbReference type="GO" id="GO:0006508">
    <property type="term" value="P:proteolysis"/>
    <property type="evidence" value="ECO:0007669"/>
    <property type="project" value="UniProtKB-KW"/>
</dbReference>
<dbReference type="NCBIfam" id="NF046048">
    <property type="entry name" value="NlpC_P60_DIP1281"/>
    <property type="match status" value="1"/>
</dbReference>
<feature type="compositionally biased region" description="Basic and acidic residues" evidence="5">
    <location>
        <begin position="467"/>
        <end position="482"/>
    </location>
</feature>
<dbReference type="InterPro" id="IPR051794">
    <property type="entry name" value="PG_Endopeptidase_C40"/>
</dbReference>
<dbReference type="PANTHER" id="PTHR47359:SF3">
    <property type="entry name" value="NLP_P60 DOMAIN-CONTAINING PROTEIN-RELATED"/>
    <property type="match status" value="1"/>
</dbReference>
<sequence>MDFIVRSARGTANNAAARPRLSRKFRIRTLVPAAACAATLSMAATHVEAVAQESPLTAIISEISRHEADMDRINLEIGNLREAVNQALVDLHDAQSLAEQARQGAAEARKRLDDSQADVERAQDELDQISRSSYRSSGATGTRVQADADARKDSLDRQTYLRKESEDKQRALEDLQRVRTEAANDESTLRQASRLADERATAAEEAETNARSALDESLSSLDSFLAERDATSTELEEAQAELVEQRPESAEAMGIEADDAAPADPAGQPVAERPSAESEAEDSAPEAAAESESIADSESESDSVSEPAEAEPAEQEESSGDTPAAETETAGEESTESESEIDSESAPAEGGPEAEAATESEGSSAVTAEEAPEAPAAPSLEDFDNPDTVQSALDAFAQAVGESQAEHTSFEDPYADSSENSDGESDSEGIAAPSSSENANESVAETDEQEGTSVAEVLPEVDDEEQVSEKLRGDETASDGNREQQIEAVIARAESQIGTPYVWGGGDATGATMGLDGKGYNGEAGFDCSGLVLYAYSGAGISLPHYTGYQYQRGTQIPVDEAERGDLLFWGNGGNQHVAIYLGDGMMLEAPQTGMNVQKTAVRRSGMAPMAVRLI</sequence>
<gene>
    <name evidence="7" type="ORF">SAMN05444817_102269</name>
</gene>
<feature type="domain" description="NlpC/P60" evidence="6">
    <location>
        <begin position="483"/>
        <end position="615"/>
    </location>
</feature>
<dbReference type="PANTHER" id="PTHR47359">
    <property type="entry name" value="PEPTIDOGLYCAN DL-ENDOPEPTIDASE CWLO"/>
    <property type="match status" value="1"/>
</dbReference>
<evidence type="ECO:0000259" key="6">
    <source>
        <dbReference type="PROSITE" id="PS51935"/>
    </source>
</evidence>
<name>A0A1N7IXA6_9CORY</name>
<evidence type="ECO:0000256" key="5">
    <source>
        <dbReference type="SAM" id="MobiDB-lite"/>
    </source>
</evidence>
<protein>
    <submittedName>
        <fullName evidence="7">NlpC/P60 family protein</fullName>
    </submittedName>
</protein>
<comment type="similarity">
    <text evidence="1">Belongs to the peptidase C40 family.</text>
</comment>
<accession>A0A1N7IXA6</accession>
<dbReference type="OrthoDB" id="4771638at2"/>
<dbReference type="Pfam" id="PF00877">
    <property type="entry name" value="NLPC_P60"/>
    <property type="match status" value="1"/>
</dbReference>
<dbReference type="Gene3D" id="3.90.1720.10">
    <property type="entry name" value="endopeptidase domain like (from Nostoc punctiforme)"/>
    <property type="match status" value="1"/>
</dbReference>
<evidence type="ECO:0000256" key="4">
    <source>
        <dbReference type="ARBA" id="ARBA00022807"/>
    </source>
</evidence>
<feature type="compositionally biased region" description="Low complexity" evidence="5">
    <location>
        <begin position="209"/>
        <end position="224"/>
    </location>
</feature>
<organism evidence="7 8">
    <name type="scientific">Corynebacterium appendicis CIP 107643</name>
    <dbReference type="NCBI Taxonomy" id="1161099"/>
    <lineage>
        <taxon>Bacteria</taxon>
        <taxon>Bacillati</taxon>
        <taxon>Actinomycetota</taxon>
        <taxon>Actinomycetes</taxon>
        <taxon>Mycobacteriales</taxon>
        <taxon>Corynebacteriaceae</taxon>
        <taxon>Corynebacterium</taxon>
    </lineage>
</organism>
<feature type="compositionally biased region" description="Low complexity" evidence="5">
    <location>
        <begin position="428"/>
        <end position="443"/>
    </location>
</feature>
<feature type="compositionally biased region" description="Acidic residues" evidence="5">
    <location>
        <begin position="293"/>
        <end position="319"/>
    </location>
</feature>
<dbReference type="EMBL" id="FTOF01000002">
    <property type="protein sequence ID" value="SIS41725.1"/>
    <property type="molecule type" value="Genomic_DNA"/>
</dbReference>
<dbReference type="InterPro" id="IPR038765">
    <property type="entry name" value="Papain-like_cys_pep_sf"/>
</dbReference>
<feature type="compositionally biased region" description="Basic and acidic residues" evidence="5">
    <location>
        <begin position="146"/>
        <end position="182"/>
    </location>
</feature>
<dbReference type="SUPFAM" id="SSF54001">
    <property type="entry name" value="Cysteine proteinases"/>
    <property type="match status" value="1"/>
</dbReference>
<feature type="compositionally biased region" description="Acidic residues" evidence="5">
    <location>
        <begin position="329"/>
        <end position="343"/>
    </location>
</feature>
<evidence type="ECO:0000256" key="2">
    <source>
        <dbReference type="ARBA" id="ARBA00022670"/>
    </source>
</evidence>
<reference evidence="8" key="1">
    <citation type="submission" date="2017-01" db="EMBL/GenBank/DDBJ databases">
        <authorList>
            <person name="Varghese N."/>
            <person name="Submissions S."/>
        </authorList>
    </citation>
    <scope>NUCLEOTIDE SEQUENCE [LARGE SCALE GENOMIC DNA]</scope>
    <source>
        <strain evidence="8">DSM 44531</strain>
    </source>
</reference>
<feature type="compositionally biased region" description="Low complexity" evidence="5">
    <location>
        <begin position="344"/>
        <end position="378"/>
    </location>
</feature>
<evidence type="ECO:0000256" key="3">
    <source>
        <dbReference type="ARBA" id="ARBA00022801"/>
    </source>
</evidence>
<keyword evidence="2" id="KW-0645">Protease</keyword>
<feature type="compositionally biased region" description="Polar residues" evidence="5">
    <location>
        <begin position="129"/>
        <end position="143"/>
    </location>
</feature>
<feature type="compositionally biased region" description="Basic and acidic residues" evidence="5">
    <location>
        <begin position="107"/>
        <end position="124"/>
    </location>
</feature>